<accession>I3TL72</accession>
<protein>
    <submittedName>
        <fullName evidence="1">Uncharacterized protein</fullName>
    </submittedName>
</protein>
<evidence type="ECO:0000313" key="2">
    <source>
        <dbReference type="Proteomes" id="UP000005258"/>
    </source>
</evidence>
<dbReference type="AlphaFoldDB" id="I3TL72"/>
<dbReference type="Proteomes" id="UP000005258">
    <property type="component" value="Chromosome"/>
</dbReference>
<keyword evidence="2" id="KW-1185">Reference proteome</keyword>
<evidence type="ECO:0000313" key="1">
    <source>
        <dbReference type="EMBL" id="AFK53510.1"/>
    </source>
</evidence>
<sequence>MDKALIGLALAMPGAGQRRHLQLHQPLGGKTDHLAQQIGICALFQQATKAIDLRDDRKTAETLFTLLNMIVDKTVSEPKYIAELYASLPESGIQAIERRDGKV</sequence>
<dbReference type="KEGG" id="tmo:TMO_1671"/>
<proteinExistence type="predicted"/>
<dbReference type="HOGENOM" id="CLU_2262562_0_0_5"/>
<organism evidence="1 2">
    <name type="scientific">Tistrella mobilis (strain KA081020-065)</name>
    <dbReference type="NCBI Taxonomy" id="1110502"/>
    <lineage>
        <taxon>Bacteria</taxon>
        <taxon>Pseudomonadati</taxon>
        <taxon>Pseudomonadota</taxon>
        <taxon>Alphaproteobacteria</taxon>
        <taxon>Geminicoccales</taxon>
        <taxon>Geminicoccaceae</taxon>
        <taxon>Tistrella</taxon>
    </lineage>
</organism>
<gene>
    <name evidence="1" type="ordered locus">TMO_1671</name>
</gene>
<dbReference type="RefSeq" id="WP_014745188.1">
    <property type="nucleotide sequence ID" value="NC_017956.1"/>
</dbReference>
<name>I3TL72_TISMK</name>
<reference evidence="1 2" key="1">
    <citation type="journal article" date="2012" name="J. Am. Chem. Soc.">
        <title>Bacterial biosynthesis and maturation of the didemnin anti-cancer agents.</title>
        <authorList>
            <person name="Xu Y."/>
            <person name="Kersten R.D."/>
            <person name="Nam S.J."/>
            <person name="Lu L."/>
            <person name="Al-Suwailem A.M."/>
            <person name="Zheng H."/>
            <person name="Fenical W."/>
            <person name="Dorrestein P.C."/>
            <person name="Moore B.S."/>
            <person name="Qian P.Y."/>
        </authorList>
    </citation>
    <scope>NUCLEOTIDE SEQUENCE [LARGE SCALE GENOMIC DNA]</scope>
    <source>
        <strain evidence="1 2">KA081020-065</strain>
    </source>
</reference>
<dbReference type="EMBL" id="CP003236">
    <property type="protein sequence ID" value="AFK53510.1"/>
    <property type="molecule type" value="Genomic_DNA"/>
</dbReference>